<dbReference type="GO" id="GO:0016747">
    <property type="term" value="F:acyltransferase activity, transferring groups other than amino-acyl groups"/>
    <property type="evidence" value="ECO:0007669"/>
    <property type="project" value="InterPro"/>
</dbReference>
<comment type="caution">
    <text evidence="5">The sequence shown here is derived from an EMBL/GenBank/DDBJ whole genome shotgun (WGS) entry which is preliminary data.</text>
</comment>
<dbReference type="PANTHER" id="PTHR42919:SF8">
    <property type="entry name" value="N-ALPHA-ACETYLTRANSFERASE 50"/>
    <property type="match status" value="1"/>
</dbReference>
<dbReference type="InterPro" id="IPR051556">
    <property type="entry name" value="N-term/lysine_N-AcTrnsfr"/>
</dbReference>
<feature type="domain" description="N-acetyltransferase" evidence="4">
    <location>
        <begin position="85"/>
        <end position="258"/>
    </location>
</feature>
<dbReference type="Gene3D" id="3.40.630.30">
    <property type="match status" value="1"/>
</dbReference>
<proteinExistence type="predicted"/>
<name>A0AAE0WFN0_9PEZI</name>
<keyword evidence="6" id="KW-1185">Reference proteome</keyword>
<dbReference type="Proteomes" id="UP001274830">
    <property type="component" value="Unassembled WGS sequence"/>
</dbReference>
<dbReference type="EMBL" id="JAUTXT010000042">
    <property type="protein sequence ID" value="KAK3671487.1"/>
    <property type="molecule type" value="Genomic_DNA"/>
</dbReference>
<evidence type="ECO:0000256" key="2">
    <source>
        <dbReference type="ARBA" id="ARBA00023315"/>
    </source>
</evidence>
<evidence type="ECO:0000313" key="5">
    <source>
        <dbReference type="EMBL" id="KAK3671487.1"/>
    </source>
</evidence>
<dbReference type="PANTHER" id="PTHR42919">
    <property type="entry name" value="N-ALPHA-ACETYLTRANSFERASE"/>
    <property type="match status" value="1"/>
</dbReference>
<dbReference type="Pfam" id="PF00583">
    <property type="entry name" value="Acetyltransf_1"/>
    <property type="match status" value="1"/>
</dbReference>
<dbReference type="InterPro" id="IPR016181">
    <property type="entry name" value="Acyl_CoA_acyltransferase"/>
</dbReference>
<evidence type="ECO:0000256" key="3">
    <source>
        <dbReference type="SAM" id="MobiDB-lite"/>
    </source>
</evidence>
<dbReference type="AlphaFoldDB" id="A0AAE0WFN0"/>
<evidence type="ECO:0000313" key="6">
    <source>
        <dbReference type="Proteomes" id="UP001274830"/>
    </source>
</evidence>
<evidence type="ECO:0000259" key="4">
    <source>
        <dbReference type="PROSITE" id="PS51186"/>
    </source>
</evidence>
<keyword evidence="2" id="KW-0012">Acyltransferase</keyword>
<evidence type="ECO:0000256" key="1">
    <source>
        <dbReference type="ARBA" id="ARBA00022679"/>
    </source>
</evidence>
<reference evidence="5" key="1">
    <citation type="submission" date="2023-07" db="EMBL/GenBank/DDBJ databases">
        <title>Black Yeasts Isolated from many extreme environments.</title>
        <authorList>
            <person name="Coleine C."/>
            <person name="Stajich J.E."/>
            <person name="Selbmann L."/>
        </authorList>
    </citation>
    <scope>NUCLEOTIDE SEQUENCE</scope>
    <source>
        <strain evidence="5">CCFEE 5485</strain>
    </source>
</reference>
<dbReference type="InterPro" id="IPR000182">
    <property type="entry name" value="GNAT_dom"/>
</dbReference>
<dbReference type="PROSITE" id="PS51186">
    <property type="entry name" value="GNAT"/>
    <property type="match status" value="1"/>
</dbReference>
<dbReference type="GO" id="GO:0031415">
    <property type="term" value="C:NatA complex"/>
    <property type="evidence" value="ECO:0007669"/>
    <property type="project" value="TreeGrafter"/>
</dbReference>
<accession>A0AAE0WFN0</accession>
<feature type="region of interest" description="Disordered" evidence="3">
    <location>
        <begin position="1"/>
        <end position="81"/>
    </location>
</feature>
<dbReference type="GO" id="GO:0007064">
    <property type="term" value="P:mitotic sister chromatid cohesion"/>
    <property type="evidence" value="ECO:0007669"/>
    <property type="project" value="TreeGrafter"/>
</dbReference>
<dbReference type="SUPFAM" id="SSF55729">
    <property type="entry name" value="Acyl-CoA N-acyltransferases (Nat)"/>
    <property type="match status" value="1"/>
</dbReference>
<protein>
    <recommendedName>
        <fullName evidence="4">N-acetyltransferase domain-containing protein</fullName>
    </recommendedName>
</protein>
<keyword evidence="1" id="KW-0808">Transferase</keyword>
<organism evidence="5 6">
    <name type="scientific">Recurvomyces mirabilis</name>
    <dbReference type="NCBI Taxonomy" id="574656"/>
    <lineage>
        <taxon>Eukaryota</taxon>
        <taxon>Fungi</taxon>
        <taxon>Dikarya</taxon>
        <taxon>Ascomycota</taxon>
        <taxon>Pezizomycotina</taxon>
        <taxon>Dothideomycetes</taxon>
        <taxon>Dothideomycetidae</taxon>
        <taxon>Mycosphaerellales</taxon>
        <taxon>Teratosphaeriaceae</taxon>
        <taxon>Recurvomyces</taxon>
    </lineage>
</organism>
<gene>
    <name evidence="5" type="ORF">LTR78_008586</name>
</gene>
<feature type="compositionally biased region" description="Low complexity" evidence="3">
    <location>
        <begin position="56"/>
        <end position="73"/>
    </location>
</feature>
<sequence length="265" mass="29211">MPQSSLTAWLQKPAITAQKNKTVTTTPTPEHDTETEETNPLPSGHTNTPPPFQAEPSGSSVPKTVTPSTTAKPWKAPSPHLPQNVEIRACTKADIPALKRLNSVLLPLPYPDSFYQAITADPVTYNLTLLALWHDDPANSGKEKGRLIGAIRCRILPETPQTSNLEDMDEKKDMLYLCTLTLLSPYRGHGVASHMMHTLLVRAVDAYGITSVAAHVWEANEEGLEWYAKRGFRVVGTEANYYRKLDPSGAVVVQREVRVTDLLHG</sequence>
<dbReference type="CDD" id="cd04301">
    <property type="entry name" value="NAT_SF"/>
    <property type="match status" value="1"/>
</dbReference>